<keyword evidence="6" id="KW-1185">Reference proteome</keyword>
<dbReference type="SMART" id="SM00345">
    <property type="entry name" value="HTH_GNTR"/>
    <property type="match status" value="1"/>
</dbReference>
<evidence type="ECO:0000313" key="6">
    <source>
        <dbReference type="Proteomes" id="UP000825483"/>
    </source>
</evidence>
<organism evidence="5 6">
    <name type="scientific">Prevotella lacticifex</name>
    <dbReference type="NCBI Taxonomy" id="2854755"/>
    <lineage>
        <taxon>Bacteria</taxon>
        <taxon>Pseudomonadati</taxon>
        <taxon>Bacteroidota</taxon>
        <taxon>Bacteroidia</taxon>
        <taxon>Bacteroidales</taxon>
        <taxon>Prevotellaceae</taxon>
        <taxon>Prevotella</taxon>
    </lineage>
</organism>
<dbReference type="AlphaFoldDB" id="A0A9R1C724"/>
<proteinExistence type="predicted"/>
<dbReference type="GO" id="GO:0003677">
    <property type="term" value="F:DNA binding"/>
    <property type="evidence" value="ECO:0007669"/>
    <property type="project" value="UniProtKB-KW"/>
</dbReference>
<comment type="caution">
    <text evidence="5">The sequence shown here is derived from an EMBL/GenBank/DDBJ whole genome shotgun (WGS) entry which is preliminary data.</text>
</comment>
<dbReference type="GeneID" id="72468106"/>
<dbReference type="InterPro" id="IPR036388">
    <property type="entry name" value="WH-like_DNA-bd_sf"/>
</dbReference>
<dbReference type="SUPFAM" id="SSF46785">
    <property type="entry name" value="Winged helix' DNA-binding domain"/>
    <property type="match status" value="1"/>
</dbReference>
<evidence type="ECO:0000256" key="2">
    <source>
        <dbReference type="ARBA" id="ARBA00023125"/>
    </source>
</evidence>
<dbReference type="CDD" id="cd07377">
    <property type="entry name" value="WHTH_GntR"/>
    <property type="match status" value="1"/>
</dbReference>
<feature type="domain" description="HTH gntR-type" evidence="4">
    <location>
        <begin position="7"/>
        <end position="75"/>
    </location>
</feature>
<evidence type="ECO:0000313" key="5">
    <source>
        <dbReference type="EMBL" id="GJG57200.1"/>
    </source>
</evidence>
<evidence type="ECO:0000259" key="4">
    <source>
        <dbReference type="PROSITE" id="PS50949"/>
    </source>
</evidence>
<dbReference type="PANTHER" id="PTHR38445:SF10">
    <property type="entry name" value="GNTR-FAMILY TRANSCRIPTIONAL REGULATOR"/>
    <property type="match status" value="1"/>
</dbReference>
<dbReference type="Proteomes" id="UP000825483">
    <property type="component" value="Unassembled WGS sequence"/>
</dbReference>
<dbReference type="InterPro" id="IPR000524">
    <property type="entry name" value="Tscrpt_reg_HTH_GntR"/>
</dbReference>
<dbReference type="GO" id="GO:0003700">
    <property type="term" value="F:DNA-binding transcription factor activity"/>
    <property type="evidence" value="ECO:0007669"/>
    <property type="project" value="InterPro"/>
</dbReference>
<dbReference type="PROSITE" id="PS50949">
    <property type="entry name" value="HTH_GNTR"/>
    <property type="match status" value="1"/>
</dbReference>
<protein>
    <submittedName>
        <fullName evidence="5">GntR family transcriptional regulator</fullName>
    </submittedName>
</protein>
<dbReference type="EMBL" id="BPUB01000001">
    <property type="protein sequence ID" value="GJG57200.1"/>
    <property type="molecule type" value="Genomic_DNA"/>
</dbReference>
<dbReference type="Gene3D" id="1.10.287.100">
    <property type="match status" value="1"/>
</dbReference>
<dbReference type="RefSeq" id="WP_223927426.1">
    <property type="nucleotide sequence ID" value="NZ_BPTU01000003.1"/>
</dbReference>
<evidence type="ECO:0000256" key="3">
    <source>
        <dbReference type="ARBA" id="ARBA00023163"/>
    </source>
</evidence>
<evidence type="ECO:0000256" key="1">
    <source>
        <dbReference type="ARBA" id="ARBA00023015"/>
    </source>
</evidence>
<name>A0A9R1C724_9BACT</name>
<reference evidence="5" key="1">
    <citation type="journal article" date="2022" name="Int. J. Syst. Evol. Microbiol.">
        <title>Prevotella lacticifex sp. nov., isolated from the rumen of cows.</title>
        <authorList>
            <person name="Shinkai T."/>
            <person name="Ikeyama N."/>
            <person name="Kumagai M."/>
            <person name="Ohmori H."/>
            <person name="Sakamoto M."/>
            <person name="Ohkuma M."/>
            <person name="Mitsumori M."/>
        </authorList>
    </citation>
    <scope>NUCLEOTIDE SEQUENCE</scope>
    <source>
        <strain evidence="5">R5076</strain>
    </source>
</reference>
<dbReference type="Pfam" id="PF00392">
    <property type="entry name" value="GntR"/>
    <property type="match status" value="1"/>
</dbReference>
<keyword evidence="2" id="KW-0238">DNA-binding</keyword>
<dbReference type="Gene3D" id="1.10.10.10">
    <property type="entry name" value="Winged helix-like DNA-binding domain superfamily/Winged helix DNA-binding domain"/>
    <property type="match status" value="1"/>
</dbReference>
<keyword evidence="1" id="KW-0805">Transcription regulation</keyword>
<dbReference type="PANTHER" id="PTHR38445">
    <property type="entry name" value="HTH-TYPE TRANSCRIPTIONAL REPRESSOR YTRA"/>
    <property type="match status" value="1"/>
</dbReference>
<gene>
    <name evidence="5" type="ORF">PRLR5076_00510</name>
</gene>
<keyword evidence="3" id="KW-0804">Transcription</keyword>
<accession>A0A9R1C724</accession>
<dbReference type="InterPro" id="IPR036390">
    <property type="entry name" value="WH_DNA-bd_sf"/>
</dbReference>
<sequence>MSFSNDKAIYLQMADRIADRILNGEFLADQRIPSVREYAVSLGVNANTAVKAYDSLAQDGIIYNRRGLGYFVAENAADRIRQSRRKAFFHDALPEVFRQMCLLDISITEVDKHWADYSAATEQQTNNDKL</sequence>